<evidence type="ECO:0000256" key="1">
    <source>
        <dbReference type="SAM" id="SignalP"/>
    </source>
</evidence>
<accession>A0A2P7QZ73</accession>
<proteinExistence type="predicted"/>
<dbReference type="EMBL" id="PXYI01000001">
    <property type="protein sequence ID" value="PSJ43267.1"/>
    <property type="molecule type" value="Genomic_DNA"/>
</dbReference>
<keyword evidence="1" id="KW-0732">Signal</keyword>
<dbReference type="RefSeq" id="WP_106511286.1">
    <property type="nucleotide sequence ID" value="NZ_PXYI01000001.1"/>
</dbReference>
<evidence type="ECO:0000313" key="2">
    <source>
        <dbReference type="EMBL" id="PSJ43267.1"/>
    </source>
</evidence>
<gene>
    <name evidence="2" type="ORF">C7I55_02500</name>
</gene>
<reference evidence="2 3" key="1">
    <citation type="submission" date="2018-03" db="EMBL/GenBank/DDBJ databases">
        <title>The draft genome of Sphingosinicella sp. GL-C-18.</title>
        <authorList>
            <person name="Liu L."/>
            <person name="Li L."/>
            <person name="Liang L."/>
            <person name="Zhang X."/>
            <person name="Wang T."/>
        </authorList>
    </citation>
    <scope>NUCLEOTIDE SEQUENCE [LARGE SCALE GENOMIC DNA]</scope>
    <source>
        <strain evidence="2 3">GL-C-18</strain>
    </source>
</reference>
<dbReference type="Gene3D" id="3.10.450.160">
    <property type="entry name" value="inner membrane protein cigr"/>
    <property type="match status" value="1"/>
</dbReference>
<evidence type="ECO:0008006" key="4">
    <source>
        <dbReference type="Google" id="ProtNLM"/>
    </source>
</evidence>
<organism evidence="2 3">
    <name type="scientific">Allosphingosinicella deserti</name>
    <dbReference type="NCBI Taxonomy" id="2116704"/>
    <lineage>
        <taxon>Bacteria</taxon>
        <taxon>Pseudomonadati</taxon>
        <taxon>Pseudomonadota</taxon>
        <taxon>Alphaproteobacteria</taxon>
        <taxon>Sphingomonadales</taxon>
        <taxon>Sphingomonadaceae</taxon>
        <taxon>Allosphingosinicella</taxon>
    </lineage>
</organism>
<evidence type="ECO:0000313" key="3">
    <source>
        <dbReference type="Proteomes" id="UP000241167"/>
    </source>
</evidence>
<dbReference type="Pfam" id="PF11776">
    <property type="entry name" value="RcnB"/>
    <property type="match status" value="1"/>
</dbReference>
<keyword evidence="3" id="KW-1185">Reference proteome</keyword>
<dbReference type="AlphaFoldDB" id="A0A2P7QZ73"/>
<dbReference type="InterPro" id="IPR024572">
    <property type="entry name" value="RcnB"/>
</dbReference>
<dbReference type="OrthoDB" id="9808839at2"/>
<protein>
    <recommendedName>
        <fullName evidence="4">Regulator RcnB of Ni and Co efflux</fullName>
    </recommendedName>
</protein>
<comment type="caution">
    <text evidence="2">The sequence shown here is derived from an EMBL/GenBank/DDBJ whole genome shotgun (WGS) entry which is preliminary data.</text>
</comment>
<dbReference type="Proteomes" id="UP000241167">
    <property type="component" value="Unassembled WGS sequence"/>
</dbReference>
<sequence length="131" mass="14651">MKTVKKIILAGVAASVVAVPVAAEAAPGGRYDNDRGRVERVETTRVVQRNNGRQVVNVKQVRRDDRASYRSFRRGERFDSRYARNYRVINNPRAYRLSDAPRGYRWVQSGNDAVLVAITSGIIGAVLGSRF</sequence>
<feature type="signal peptide" evidence="1">
    <location>
        <begin position="1"/>
        <end position="25"/>
    </location>
</feature>
<name>A0A2P7QZ73_9SPHN</name>
<feature type="chain" id="PRO_5015132630" description="Regulator RcnB of Ni and Co efflux" evidence="1">
    <location>
        <begin position="26"/>
        <end position="131"/>
    </location>
</feature>